<feature type="compositionally biased region" description="Basic residues" evidence="2">
    <location>
        <begin position="176"/>
        <end position="198"/>
    </location>
</feature>
<dbReference type="InterPro" id="IPR051477">
    <property type="entry name" value="Expansin_CellWall"/>
</dbReference>
<dbReference type="CDD" id="cd22191">
    <property type="entry name" value="DPBB_RlpA_EXP_N-like"/>
    <property type="match status" value="1"/>
</dbReference>
<dbReference type="Gene3D" id="2.40.40.10">
    <property type="entry name" value="RlpA-like domain"/>
    <property type="match status" value="1"/>
</dbReference>
<dbReference type="Proteomes" id="UP000807342">
    <property type="component" value="Unassembled WGS sequence"/>
</dbReference>
<dbReference type="SUPFAM" id="SSF50685">
    <property type="entry name" value="Barwin-like endoglucanases"/>
    <property type="match status" value="1"/>
</dbReference>
<protein>
    <recommendedName>
        <fullName evidence="5">RlpA-like protein double-psi beta-barrel domain-containing protein</fullName>
    </recommendedName>
</protein>
<evidence type="ECO:0008006" key="5">
    <source>
        <dbReference type="Google" id="ProtNLM"/>
    </source>
</evidence>
<dbReference type="OrthoDB" id="623670at2759"/>
<gene>
    <name evidence="3" type="ORF">P691DRAFT_762345</name>
</gene>
<evidence type="ECO:0000256" key="2">
    <source>
        <dbReference type="SAM" id="MobiDB-lite"/>
    </source>
</evidence>
<evidence type="ECO:0000313" key="3">
    <source>
        <dbReference type="EMBL" id="KAF9445617.1"/>
    </source>
</evidence>
<dbReference type="InterPro" id="IPR036908">
    <property type="entry name" value="RlpA-like_sf"/>
</dbReference>
<dbReference type="EMBL" id="MU151291">
    <property type="protein sequence ID" value="KAF9445617.1"/>
    <property type="molecule type" value="Genomic_DNA"/>
</dbReference>
<feature type="region of interest" description="Disordered" evidence="2">
    <location>
        <begin position="97"/>
        <end position="209"/>
    </location>
</feature>
<dbReference type="AlphaFoldDB" id="A0A9P5X938"/>
<organism evidence="3 4">
    <name type="scientific">Macrolepiota fuliginosa MF-IS2</name>
    <dbReference type="NCBI Taxonomy" id="1400762"/>
    <lineage>
        <taxon>Eukaryota</taxon>
        <taxon>Fungi</taxon>
        <taxon>Dikarya</taxon>
        <taxon>Basidiomycota</taxon>
        <taxon>Agaricomycotina</taxon>
        <taxon>Agaricomycetes</taxon>
        <taxon>Agaricomycetidae</taxon>
        <taxon>Agaricales</taxon>
        <taxon>Agaricineae</taxon>
        <taxon>Agaricaceae</taxon>
        <taxon>Macrolepiota</taxon>
    </lineage>
</organism>
<accession>A0A9P5X938</accession>
<feature type="compositionally biased region" description="Polar residues" evidence="2">
    <location>
        <begin position="138"/>
        <end position="154"/>
    </location>
</feature>
<proteinExistence type="predicted"/>
<evidence type="ECO:0000313" key="4">
    <source>
        <dbReference type="Proteomes" id="UP000807342"/>
    </source>
</evidence>
<sequence>MSGTGQGACGDLLNKDMPIAALAGVYFDSYPGSNGNPNQNPLCGKKINVTVGGKSVQVTVKDRCDSCHGSFDVDLSESSFHQVADIAAGRVDGSWDFVDPQDDIGMKPGDIDNVPPPRPTSPHTSDGAAPNGIIATNVPRSSTSPDPESGNRSPSHPRRMSRIMRNLAKDLDRAKRSGTKKSASKGRKSGIRPRRLSRVMRGVVIDDQN</sequence>
<dbReference type="PANTHER" id="PTHR31836:SF28">
    <property type="entry name" value="SRCR DOMAIN-CONTAINING PROTEIN-RELATED"/>
    <property type="match status" value="1"/>
</dbReference>
<keyword evidence="4" id="KW-1185">Reference proteome</keyword>
<dbReference type="PANTHER" id="PTHR31836">
    <property type="match status" value="1"/>
</dbReference>
<keyword evidence="1" id="KW-0732">Signal</keyword>
<evidence type="ECO:0000256" key="1">
    <source>
        <dbReference type="ARBA" id="ARBA00022729"/>
    </source>
</evidence>
<reference evidence="3" key="1">
    <citation type="submission" date="2020-11" db="EMBL/GenBank/DDBJ databases">
        <authorList>
            <consortium name="DOE Joint Genome Institute"/>
            <person name="Ahrendt S."/>
            <person name="Riley R."/>
            <person name="Andreopoulos W."/>
            <person name="Labutti K."/>
            <person name="Pangilinan J."/>
            <person name="Ruiz-Duenas F.J."/>
            <person name="Barrasa J.M."/>
            <person name="Sanchez-Garcia M."/>
            <person name="Camarero S."/>
            <person name="Miyauchi S."/>
            <person name="Serrano A."/>
            <person name="Linde D."/>
            <person name="Babiker R."/>
            <person name="Drula E."/>
            <person name="Ayuso-Fernandez I."/>
            <person name="Pacheco R."/>
            <person name="Padilla G."/>
            <person name="Ferreira P."/>
            <person name="Barriuso J."/>
            <person name="Kellner H."/>
            <person name="Castanera R."/>
            <person name="Alfaro M."/>
            <person name="Ramirez L."/>
            <person name="Pisabarro A.G."/>
            <person name="Kuo A."/>
            <person name="Tritt A."/>
            <person name="Lipzen A."/>
            <person name="He G."/>
            <person name="Yan M."/>
            <person name="Ng V."/>
            <person name="Cullen D."/>
            <person name="Martin F."/>
            <person name="Rosso M.-N."/>
            <person name="Henrissat B."/>
            <person name="Hibbett D."/>
            <person name="Martinez A.T."/>
            <person name="Grigoriev I.V."/>
        </authorList>
    </citation>
    <scope>NUCLEOTIDE SEQUENCE</scope>
    <source>
        <strain evidence="3">MF-IS2</strain>
    </source>
</reference>
<name>A0A9P5X938_9AGAR</name>
<comment type="caution">
    <text evidence="3">The sequence shown here is derived from an EMBL/GenBank/DDBJ whole genome shotgun (WGS) entry which is preliminary data.</text>
</comment>